<dbReference type="Gene3D" id="1.20.120.1760">
    <property type="match status" value="1"/>
</dbReference>
<feature type="transmembrane region" description="Helical" evidence="1">
    <location>
        <begin position="173"/>
        <end position="192"/>
    </location>
</feature>
<keyword evidence="1" id="KW-0812">Transmembrane</keyword>
<feature type="transmembrane region" description="Helical" evidence="1">
    <location>
        <begin position="54"/>
        <end position="76"/>
    </location>
</feature>
<evidence type="ECO:0000313" key="3">
    <source>
        <dbReference type="Proteomes" id="UP001156882"/>
    </source>
</evidence>
<accession>A0ABQ6CSM7</accession>
<dbReference type="Proteomes" id="UP001156882">
    <property type="component" value="Unassembled WGS sequence"/>
</dbReference>
<gene>
    <name evidence="2" type="ORF">GCM10007874_58050</name>
</gene>
<feature type="transmembrane region" description="Helical" evidence="1">
    <location>
        <begin position="24"/>
        <end position="48"/>
    </location>
</feature>
<feature type="transmembrane region" description="Helical" evidence="1">
    <location>
        <begin position="115"/>
        <end position="138"/>
    </location>
</feature>
<dbReference type="RefSeq" id="WP_284315741.1">
    <property type="nucleotide sequence ID" value="NZ_BSPC01000066.1"/>
</dbReference>
<organism evidence="2 3">
    <name type="scientific">Labrys miyagiensis</name>
    <dbReference type="NCBI Taxonomy" id="346912"/>
    <lineage>
        <taxon>Bacteria</taxon>
        <taxon>Pseudomonadati</taxon>
        <taxon>Pseudomonadota</taxon>
        <taxon>Alphaproteobacteria</taxon>
        <taxon>Hyphomicrobiales</taxon>
        <taxon>Xanthobacteraceae</taxon>
        <taxon>Labrys</taxon>
    </lineage>
</organism>
<feature type="transmembrane region" description="Helical" evidence="1">
    <location>
        <begin position="150"/>
        <end position="167"/>
    </location>
</feature>
<proteinExistence type="predicted"/>
<evidence type="ECO:0000256" key="1">
    <source>
        <dbReference type="SAM" id="Phobius"/>
    </source>
</evidence>
<comment type="caution">
    <text evidence="2">The sequence shown here is derived from an EMBL/GenBank/DDBJ whole genome shotgun (WGS) entry which is preliminary data.</text>
</comment>
<dbReference type="InterPro" id="IPR043130">
    <property type="entry name" value="CDP-OH_PTrfase_TM_dom"/>
</dbReference>
<sequence>MSLYALKPRFQALLRPRVTRMAEAGYTANQVTLGAAAGSLVVGLGVAFLSDLRILFLLLPVWLFIRMALNAIDGMLAREFGQKSLLGAYLNEIADVVSDAALILPFATLPLFGPFWTGAVIVLAVISEFAGVMGPMVGASRRYDGPLGKSDRAFLFGALGLWIGLGLPQPDWLFWLMPLAVLFLTLTIVNRVHKGLREARSHQSVLRSDGIVENRKDAS</sequence>
<dbReference type="Pfam" id="PF01066">
    <property type="entry name" value="CDP-OH_P_transf"/>
    <property type="match status" value="1"/>
</dbReference>
<keyword evidence="1" id="KW-0472">Membrane</keyword>
<name>A0ABQ6CSM7_9HYPH</name>
<protein>
    <submittedName>
        <fullName evidence="2">CDP-alcohol phosphatidyltransferase</fullName>
    </submittedName>
</protein>
<keyword evidence="1" id="KW-1133">Transmembrane helix</keyword>
<dbReference type="EMBL" id="BSPC01000066">
    <property type="protein sequence ID" value="GLS22785.1"/>
    <property type="molecule type" value="Genomic_DNA"/>
</dbReference>
<evidence type="ECO:0000313" key="2">
    <source>
        <dbReference type="EMBL" id="GLS22785.1"/>
    </source>
</evidence>
<reference evidence="3" key="1">
    <citation type="journal article" date="2019" name="Int. J. Syst. Evol. Microbiol.">
        <title>The Global Catalogue of Microorganisms (GCM) 10K type strain sequencing project: providing services to taxonomists for standard genome sequencing and annotation.</title>
        <authorList>
            <consortium name="The Broad Institute Genomics Platform"/>
            <consortium name="The Broad Institute Genome Sequencing Center for Infectious Disease"/>
            <person name="Wu L."/>
            <person name="Ma J."/>
        </authorList>
    </citation>
    <scope>NUCLEOTIDE SEQUENCE [LARGE SCALE GENOMIC DNA]</scope>
    <source>
        <strain evidence="3">NBRC 101365</strain>
    </source>
</reference>
<keyword evidence="3" id="KW-1185">Reference proteome</keyword>
<dbReference type="InterPro" id="IPR000462">
    <property type="entry name" value="CDP-OH_P_trans"/>
</dbReference>